<dbReference type="Proteomes" id="UP000629371">
    <property type="component" value="Unassembled WGS sequence"/>
</dbReference>
<dbReference type="EMBL" id="JAERRI010000026">
    <property type="protein sequence ID" value="MBL1094195.1"/>
    <property type="molecule type" value="Genomic_DNA"/>
</dbReference>
<keyword evidence="4" id="KW-1185">Reference proteome</keyword>
<dbReference type="Pfam" id="PF08305">
    <property type="entry name" value="NPCBM"/>
    <property type="match status" value="1"/>
</dbReference>
<dbReference type="SMART" id="SM00776">
    <property type="entry name" value="NPCBM"/>
    <property type="match status" value="1"/>
</dbReference>
<evidence type="ECO:0000256" key="1">
    <source>
        <dbReference type="SAM" id="MobiDB-lite"/>
    </source>
</evidence>
<proteinExistence type="predicted"/>
<evidence type="ECO:0000313" key="3">
    <source>
        <dbReference type="EMBL" id="MBL1094195.1"/>
    </source>
</evidence>
<dbReference type="RefSeq" id="WP_201810588.1">
    <property type="nucleotide sequence ID" value="NZ_JAERRI010000026.1"/>
</dbReference>
<feature type="region of interest" description="Disordered" evidence="1">
    <location>
        <begin position="1"/>
        <end position="21"/>
    </location>
</feature>
<dbReference type="InterPro" id="IPR038637">
    <property type="entry name" value="NPCBM_sf"/>
</dbReference>
<sequence length="129" mass="13757">MSDVDPLTSTEGVDNSAATVNGVGFPRSVTQAVNSGAPTNEAEYNIGRRWNKFKATVGLRDDSPTGGKLTFEVSADGKSIYKKTTALGQTQNVTLNLNGALRLKLTVTYSGQDPSNYYYGTWGNAELVS</sequence>
<feature type="domain" description="Glycosyl hydrolase family 98 putative carbohydrate-binding module" evidence="2">
    <location>
        <begin position="1"/>
        <end position="129"/>
    </location>
</feature>
<gene>
    <name evidence="3" type="ORF">JK360_33605</name>
</gene>
<dbReference type="InterPro" id="IPR013222">
    <property type="entry name" value="Glyco_hyd_98_carb-bd"/>
</dbReference>
<evidence type="ECO:0000313" key="4">
    <source>
        <dbReference type="Proteomes" id="UP000629371"/>
    </source>
</evidence>
<dbReference type="InterPro" id="IPR008979">
    <property type="entry name" value="Galactose-bd-like_sf"/>
</dbReference>
<dbReference type="SUPFAM" id="SSF49785">
    <property type="entry name" value="Galactose-binding domain-like"/>
    <property type="match status" value="1"/>
</dbReference>
<dbReference type="Gene3D" id="2.60.120.1060">
    <property type="entry name" value="NPCBM/NEW2 domain"/>
    <property type="match status" value="1"/>
</dbReference>
<feature type="compositionally biased region" description="Polar residues" evidence="1">
    <location>
        <begin position="7"/>
        <end position="19"/>
    </location>
</feature>
<reference evidence="3 4" key="1">
    <citation type="submission" date="2021-01" db="EMBL/GenBank/DDBJ databases">
        <title>WGS of actinomycetes isolated from Thailand.</title>
        <authorList>
            <person name="Thawai C."/>
        </authorList>
    </citation>
    <scope>NUCLEOTIDE SEQUENCE [LARGE SCALE GENOMIC DNA]</scope>
    <source>
        <strain evidence="3 4">CH9-7</strain>
    </source>
</reference>
<protein>
    <submittedName>
        <fullName evidence="3">NPCBM/NEW2 domain-containing protein</fullName>
    </submittedName>
</protein>
<comment type="caution">
    <text evidence="3">The sequence shown here is derived from an EMBL/GenBank/DDBJ whole genome shotgun (WGS) entry which is preliminary data.</text>
</comment>
<accession>A0ABS1N2L6</accession>
<name>A0ABS1N2L6_9ACTN</name>
<organism evidence="3 4">
    <name type="scientific">Streptomyces siderophoricus</name>
    <dbReference type="NCBI Taxonomy" id="2802281"/>
    <lineage>
        <taxon>Bacteria</taxon>
        <taxon>Bacillati</taxon>
        <taxon>Actinomycetota</taxon>
        <taxon>Actinomycetes</taxon>
        <taxon>Kitasatosporales</taxon>
        <taxon>Streptomycetaceae</taxon>
        <taxon>Streptomyces</taxon>
    </lineage>
</organism>
<evidence type="ECO:0000259" key="2">
    <source>
        <dbReference type="SMART" id="SM00776"/>
    </source>
</evidence>